<dbReference type="EMBL" id="GG663744">
    <property type="protein sequence ID" value="EEH54038.1"/>
    <property type="molecule type" value="Genomic_DNA"/>
</dbReference>
<evidence type="ECO:0000256" key="2">
    <source>
        <dbReference type="SAM" id="SignalP"/>
    </source>
</evidence>
<feature type="region of interest" description="Disordered" evidence="1">
    <location>
        <begin position="45"/>
        <end position="97"/>
    </location>
</feature>
<dbReference type="Proteomes" id="UP000001876">
    <property type="component" value="Unassembled WGS sequence"/>
</dbReference>
<dbReference type="RefSeq" id="XP_003061408.1">
    <property type="nucleotide sequence ID" value="XM_003061362.1"/>
</dbReference>
<organism evidence="4">
    <name type="scientific">Micromonas pusilla (strain CCMP1545)</name>
    <name type="common">Picoplanktonic green alga</name>
    <dbReference type="NCBI Taxonomy" id="564608"/>
    <lineage>
        <taxon>Eukaryota</taxon>
        <taxon>Viridiplantae</taxon>
        <taxon>Chlorophyta</taxon>
        <taxon>Mamiellophyceae</taxon>
        <taxon>Mamiellales</taxon>
        <taxon>Mamiellaceae</taxon>
        <taxon>Micromonas</taxon>
    </lineage>
</organism>
<feature type="compositionally biased region" description="Basic and acidic residues" evidence="1">
    <location>
        <begin position="72"/>
        <end position="84"/>
    </location>
</feature>
<feature type="compositionally biased region" description="Basic and acidic residues" evidence="1">
    <location>
        <begin position="204"/>
        <end position="222"/>
    </location>
</feature>
<dbReference type="AlphaFoldDB" id="C1N0L3"/>
<name>C1N0L3_MICPC</name>
<dbReference type="KEGG" id="mpp:MICPUCDRAFT_51063"/>
<reference evidence="3 4" key="1">
    <citation type="journal article" date="2009" name="Science">
        <title>Green evolution and dynamic adaptations revealed by genomes of the marine picoeukaryotes Micromonas.</title>
        <authorList>
            <person name="Worden A.Z."/>
            <person name="Lee J.H."/>
            <person name="Mock T."/>
            <person name="Rouze P."/>
            <person name="Simmons M.P."/>
            <person name="Aerts A.L."/>
            <person name="Allen A.E."/>
            <person name="Cuvelier M.L."/>
            <person name="Derelle E."/>
            <person name="Everett M.V."/>
            <person name="Foulon E."/>
            <person name="Grimwood J."/>
            <person name="Gundlach H."/>
            <person name="Henrissat B."/>
            <person name="Napoli C."/>
            <person name="McDonald S.M."/>
            <person name="Parker M.S."/>
            <person name="Rombauts S."/>
            <person name="Salamov A."/>
            <person name="Von Dassow P."/>
            <person name="Badger J.H."/>
            <person name="Coutinho P.M."/>
            <person name="Demir E."/>
            <person name="Dubchak I."/>
            <person name="Gentemann C."/>
            <person name="Eikrem W."/>
            <person name="Gready J.E."/>
            <person name="John U."/>
            <person name="Lanier W."/>
            <person name="Lindquist E.A."/>
            <person name="Lucas S."/>
            <person name="Mayer K.F."/>
            <person name="Moreau H."/>
            <person name="Not F."/>
            <person name="Otillar R."/>
            <person name="Panaud O."/>
            <person name="Pangilinan J."/>
            <person name="Paulsen I."/>
            <person name="Piegu B."/>
            <person name="Poliakov A."/>
            <person name="Robbens S."/>
            <person name="Schmutz J."/>
            <person name="Toulza E."/>
            <person name="Wyss T."/>
            <person name="Zelensky A."/>
            <person name="Zhou K."/>
            <person name="Armbrust E.V."/>
            <person name="Bhattacharya D."/>
            <person name="Goodenough U.W."/>
            <person name="Van de Peer Y."/>
            <person name="Grigoriev I.V."/>
        </authorList>
    </citation>
    <scope>NUCLEOTIDE SEQUENCE [LARGE SCALE GENOMIC DNA]</scope>
    <source>
        <strain evidence="3 4">CCMP1545</strain>
    </source>
</reference>
<feature type="region of interest" description="Disordered" evidence="1">
    <location>
        <begin position="202"/>
        <end position="222"/>
    </location>
</feature>
<evidence type="ECO:0000313" key="4">
    <source>
        <dbReference type="Proteomes" id="UP000001876"/>
    </source>
</evidence>
<protein>
    <submittedName>
        <fullName evidence="3">Predicted protein</fullName>
    </submittedName>
</protein>
<dbReference type="GeneID" id="9687101"/>
<feature type="signal peptide" evidence="2">
    <location>
        <begin position="1"/>
        <end position="23"/>
    </location>
</feature>
<gene>
    <name evidence="3" type="ORF">MICPUCDRAFT_51063</name>
</gene>
<evidence type="ECO:0000313" key="3">
    <source>
        <dbReference type="EMBL" id="EEH54038.1"/>
    </source>
</evidence>
<evidence type="ECO:0000256" key="1">
    <source>
        <dbReference type="SAM" id="MobiDB-lite"/>
    </source>
</evidence>
<accession>C1N0L3</accession>
<sequence>MARIAHLLLLALALSALSSPRLALGVDLSPAAPHARAGRAEHTYPYAWSGTHPPHAHASGTAPPPHHSTPHPHHDGGEEAHVDAAYDSSPTAPGVDIGTPHTPAAVCDTTQFTEQLPELLPCCDAIANAVGSDEDASLPACLCNRDTYVLTEQLLEDTFEMDLKGMLTACEEMHDVSVPYECEDVDFASKTTRVGGRRRRRRRVREDDTWVRERSRRDTGRA</sequence>
<keyword evidence="2" id="KW-0732">Signal</keyword>
<keyword evidence="4" id="KW-1185">Reference proteome</keyword>
<feature type="chain" id="PRO_5002912219" evidence="2">
    <location>
        <begin position="24"/>
        <end position="222"/>
    </location>
</feature>
<proteinExistence type="predicted"/>